<dbReference type="GeneID" id="28728983"/>
<organism evidence="3 4">
    <name type="scientific">Malassezia pachydermatis</name>
    <dbReference type="NCBI Taxonomy" id="77020"/>
    <lineage>
        <taxon>Eukaryota</taxon>
        <taxon>Fungi</taxon>
        <taxon>Dikarya</taxon>
        <taxon>Basidiomycota</taxon>
        <taxon>Ustilaginomycotina</taxon>
        <taxon>Malasseziomycetes</taxon>
        <taxon>Malasseziales</taxon>
        <taxon>Malasseziaceae</taxon>
        <taxon>Malassezia</taxon>
    </lineage>
</organism>
<accession>A0A0M8MXL6</accession>
<dbReference type="PANTHER" id="PTHR42103:SF2">
    <property type="entry name" value="AB HYDROLASE-1 DOMAIN-CONTAINING PROTEIN"/>
    <property type="match status" value="1"/>
</dbReference>
<sequence length="247" mass="27822">MACTFQGDRVTLQGRWFEPTGPSRGLAVIAHPYGFLGGSQDDVTVKIIARILTQQGLYAVTYNARGIGESEGRGSWSLQPEAFDMRLVVQQAMEQTPAFTSTSRPLLYIVGYSAGSLQASTVRPMKTGRWADAYVQYVLLSYPLGVRWALTSFHTLKFNAALEELIRLDKSSSSTSVCVIYTTRDQFTSQEVRTFSIVLTLQSYATWIEHLRTLSPHLVVHRVEGDHYWREPSMQRTLIETLRAPQH</sequence>
<protein>
    <recommendedName>
        <fullName evidence="5">Serine aminopeptidase S33 domain-containing protein</fullName>
    </recommendedName>
</protein>
<dbReference type="OrthoDB" id="10260961at2759"/>
<dbReference type="VEuPathDB" id="FungiDB:Malapachy_2620"/>
<dbReference type="PANTHER" id="PTHR42103">
    <property type="entry name" value="ALPHA/BETA-HYDROLASES SUPERFAMILY PROTEIN"/>
    <property type="match status" value="1"/>
</dbReference>
<evidence type="ECO:0000313" key="4">
    <source>
        <dbReference type="Proteomes" id="UP000037751"/>
    </source>
</evidence>
<reference evidence="3 4" key="1">
    <citation type="submission" date="2015-07" db="EMBL/GenBank/DDBJ databases">
        <title>Draft Genome Sequence of Malassezia furfur CBS1878 and Malassezia pachydermatis CBS1879.</title>
        <authorList>
            <person name="Triana S."/>
            <person name="Ohm R."/>
            <person name="Gonzalez A."/>
            <person name="DeCock H."/>
            <person name="Restrepo S."/>
            <person name="Celis A."/>
        </authorList>
    </citation>
    <scope>NUCLEOTIDE SEQUENCE [LARGE SCALE GENOMIC DNA]</scope>
    <source>
        <strain evidence="3 4">CBS 1879</strain>
    </source>
</reference>
<comment type="catalytic activity">
    <reaction evidence="1">
        <text>a diacylglycerol + H2O = a monoacylglycerol + a fatty acid + H(+)</text>
        <dbReference type="Rhea" id="RHEA:32731"/>
        <dbReference type="ChEBI" id="CHEBI:15377"/>
        <dbReference type="ChEBI" id="CHEBI:15378"/>
        <dbReference type="ChEBI" id="CHEBI:17408"/>
        <dbReference type="ChEBI" id="CHEBI:18035"/>
        <dbReference type="ChEBI" id="CHEBI:28868"/>
    </reaction>
</comment>
<gene>
    <name evidence="3" type="ORF">Malapachy_2620</name>
</gene>
<dbReference type="AlphaFoldDB" id="A0A0M8MXL6"/>
<dbReference type="EMBL" id="LGAV01000002">
    <property type="protein sequence ID" value="KOS15601.1"/>
    <property type="molecule type" value="Genomic_DNA"/>
</dbReference>
<comment type="caution">
    <text evidence="3">The sequence shown here is derived from an EMBL/GenBank/DDBJ whole genome shotgun (WGS) entry which is preliminary data.</text>
</comment>
<proteinExistence type="predicted"/>
<comment type="catalytic activity">
    <reaction evidence="2">
        <text>a monoacylglycerol + H2O = glycerol + a fatty acid + H(+)</text>
        <dbReference type="Rhea" id="RHEA:15245"/>
        <dbReference type="ChEBI" id="CHEBI:15377"/>
        <dbReference type="ChEBI" id="CHEBI:15378"/>
        <dbReference type="ChEBI" id="CHEBI:17408"/>
        <dbReference type="ChEBI" id="CHEBI:17754"/>
        <dbReference type="ChEBI" id="CHEBI:28868"/>
    </reaction>
</comment>
<dbReference type="RefSeq" id="XP_017993233.1">
    <property type="nucleotide sequence ID" value="XM_018137108.1"/>
</dbReference>
<evidence type="ECO:0008006" key="5">
    <source>
        <dbReference type="Google" id="ProtNLM"/>
    </source>
</evidence>
<dbReference type="Gene3D" id="3.40.50.1820">
    <property type="entry name" value="alpha/beta hydrolase"/>
    <property type="match status" value="1"/>
</dbReference>
<evidence type="ECO:0000313" key="3">
    <source>
        <dbReference type="EMBL" id="KOS15601.1"/>
    </source>
</evidence>
<dbReference type="STRING" id="77020.A0A0M8MXL6"/>
<dbReference type="Proteomes" id="UP000037751">
    <property type="component" value="Unassembled WGS sequence"/>
</dbReference>
<dbReference type="InterPro" id="IPR029058">
    <property type="entry name" value="AB_hydrolase_fold"/>
</dbReference>
<evidence type="ECO:0000256" key="1">
    <source>
        <dbReference type="ARBA" id="ARBA00047591"/>
    </source>
</evidence>
<keyword evidence="4" id="KW-1185">Reference proteome</keyword>
<name>A0A0M8MXL6_9BASI</name>
<dbReference type="SUPFAM" id="SSF53474">
    <property type="entry name" value="alpha/beta-Hydrolases"/>
    <property type="match status" value="1"/>
</dbReference>
<evidence type="ECO:0000256" key="2">
    <source>
        <dbReference type="ARBA" id="ARBA00048461"/>
    </source>
</evidence>